<name>A0A413SPA4_9FIRM</name>
<dbReference type="Proteomes" id="UP000284465">
    <property type="component" value="Unassembled WGS sequence"/>
</dbReference>
<proteinExistence type="predicted"/>
<accession>A0A413SPA4</accession>
<dbReference type="InterPro" id="IPR013324">
    <property type="entry name" value="RNA_pol_sigma_r3/r4-like"/>
</dbReference>
<dbReference type="AlphaFoldDB" id="A0A413SPA4"/>
<reference evidence="1 2" key="1">
    <citation type="submission" date="2018-08" db="EMBL/GenBank/DDBJ databases">
        <title>A genome reference for cultivated species of the human gut microbiota.</title>
        <authorList>
            <person name="Zou Y."/>
            <person name="Xue W."/>
            <person name="Luo G."/>
        </authorList>
    </citation>
    <scope>NUCLEOTIDE SEQUENCE [LARGE SCALE GENOMIC DNA]</scope>
    <source>
        <strain evidence="1 2">AM43-11</strain>
    </source>
</reference>
<evidence type="ECO:0000313" key="1">
    <source>
        <dbReference type="EMBL" id="RHA69797.1"/>
    </source>
</evidence>
<dbReference type="InterPro" id="IPR036388">
    <property type="entry name" value="WH-like_DNA-bd_sf"/>
</dbReference>
<evidence type="ECO:0000313" key="2">
    <source>
        <dbReference type="Proteomes" id="UP000284465"/>
    </source>
</evidence>
<gene>
    <name evidence="1" type="ORF">DW927_03025</name>
</gene>
<dbReference type="RefSeq" id="WP_118590263.1">
    <property type="nucleotide sequence ID" value="NZ_QSFP01000002.1"/>
</dbReference>
<protein>
    <submittedName>
        <fullName evidence="1">Sigma-70 family RNA polymerase sigma factor</fullName>
    </submittedName>
</protein>
<sequence>MTKQILTDYIDACELIRETEQDIKKLQSKRQTVVIGSVKGSMNDFPYAETHFKIAGTPFTYADDTQLRMEEKLLEQRKAVAEKIKFQVEQWMNGIPVRMQRIIRYKFFEGMSWEQVADRMGRKATQGSIKMEFQRFMDAA</sequence>
<dbReference type="EMBL" id="QSFP01000002">
    <property type="protein sequence ID" value="RHA69797.1"/>
    <property type="molecule type" value="Genomic_DNA"/>
</dbReference>
<comment type="caution">
    <text evidence="1">The sequence shown here is derived from an EMBL/GenBank/DDBJ whole genome shotgun (WGS) entry which is preliminary data.</text>
</comment>
<organism evidence="1 2">
    <name type="scientific">Roseburia intestinalis</name>
    <dbReference type="NCBI Taxonomy" id="166486"/>
    <lineage>
        <taxon>Bacteria</taxon>
        <taxon>Bacillati</taxon>
        <taxon>Bacillota</taxon>
        <taxon>Clostridia</taxon>
        <taxon>Lachnospirales</taxon>
        <taxon>Lachnospiraceae</taxon>
        <taxon>Roseburia</taxon>
    </lineage>
</organism>
<dbReference type="Gene3D" id="1.10.10.10">
    <property type="entry name" value="Winged helix-like DNA-binding domain superfamily/Winged helix DNA-binding domain"/>
    <property type="match status" value="1"/>
</dbReference>
<dbReference type="SUPFAM" id="SSF88659">
    <property type="entry name" value="Sigma3 and sigma4 domains of RNA polymerase sigma factors"/>
    <property type="match status" value="1"/>
</dbReference>